<organism evidence="1 2">
    <name type="scientific">Papaver atlanticum</name>
    <dbReference type="NCBI Taxonomy" id="357466"/>
    <lineage>
        <taxon>Eukaryota</taxon>
        <taxon>Viridiplantae</taxon>
        <taxon>Streptophyta</taxon>
        <taxon>Embryophyta</taxon>
        <taxon>Tracheophyta</taxon>
        <taxon>Spermatophyta</taxon>
        <taxon>Magnoliopsida</taxon>
        <taxon>Ranunculales</taxon>
        <taxon>Papaveraceae</taxon>
        <taxon>Papaveroideae</taxon>
        <taxon>Papaver</taxon>
    </lineage>
</organism>
<protein>
    <submittedName>
        <fullName evidence="1">Uncharacterized protein</fullName>
    </submittedName>
</protein>
<dbReference type="EMBL" id="JAJJMB010006586">
    <property type="protein sequence ID" value="KAI3934282.1"/>
    <property type="molecule type" value="Genomic_DNA"/>
</dbReference>
<evidence type="ECO:0000313" key="1">
    <source>
        <dbReference type="EMBL" id="KAI3934282.1"/>
    </source>
</evidence>
<name>A0AAD4XQE0_9MAGN</name>
<accession>A0AAD4XQE0</accession>
<dbReference type="AlphaFoldDB" id="A0AAD4XQE0"/>
<dbReference type="Proteomes" id="UP001202328">
    <property type="component" value="Unassembled WGS sequence"/>
</dbReference>
<sequence length="105" mass="11245">MTDNKGTQALASNPRYNCRVLEGLETAKCASGNSLNNPVLCRGLEAYGVVVKCKKTKTTSPAWQCNWCLQNACEVPSRSAIGSQVAEVKGLHLLMSSAHLHASII</sequence>
<proteinExistence type="predicted"/>
<gene>
    <name evidence="1" type="ORF">MKW98_009263</name>
</gene>
<keyword evidence="2" id="KW-1185">Reference proteome</keyword>
<reference evidence="1" key="1">
    <citation type="submission" date="2022-04" db="EMBL/GenBank/DDBJ databases">
        <title>A functionally conserved STORR gene fusion in Papaver species that diverged 16.8 million years ago.</title>
        <authorList>
            <person name="Catania T."/>
        </authorList>
    </citation>
    <scope>NUCLEOTIDE SEQUENCE</scope>
    <source>
        <strain evidence="1">S-188037</strain>
    </source>
</reference>
<comment type="caution">
    <text evidence="1">The sequence shown here is derived from an EMBL/GenBank/DDBJ whole genome shotgun (WGS) entry which is preliminary data.</text>
</comment>
<evidence type="ECO:0000313" key="2">
    <source>
        <dbReference type="Proteomes" id="UP001202328"/>
    </source>
</evidence>